<dbReference type="EMBL" id="CP129013">
    <property type="protein sequence ID" value="WLR42819.1"/>
    <property type="molecule type" value="Genomic_DNA"/>
</dbReference>
<dbReference type="Gene3D" id="1.10.287.1060">
    <property type="entry name" value="ESAT-6-like"/>
    <property type="match status" value="1"/>
</dbReference>
<dbReference type="Pfam" id="PF06013">
    <property type="entry name" value="WXG100"/>
    <property type="match status" value="1"/>
</dbReference>
<dbReference type="InterPro" id="IPR036689">
    <property type="entry name" value="ESAT-6-like_sf"/>
</dbReference>
<reference evidence="2 3" key="1">
    <citation type="submission" date="2023-06" db="EMBL/GenBank/DDBJ databases">
        <title>Five Gram-positive bacteria isolated from mangrove sediments in Shenzhen, Guangdong, China.</title>
        <authorList>
            <person name="Yu S."/>
            <person name="Zheng W."/>
            <person name="Huang Y."/>
        </authorList>
    </citation>
    <scope>NUCLEOTIDE SEQUENCE [LARGE SCALE GENOMIC DNA]</scope>
    <source>
        <strain evidence="2 3">SaN35-3</strain>
    </source>
</reference>
<dbReference type="InterPro" id="IPR010310">
    <property type="entry name" value="T7SS_ESAT-6-like"/>
</dbReference>
<organism evidence="2 3">
    <name type="scientific">Bacillus carboniphilus</name>
    <dbReference type="NCBI Taxonomy" id="86663"/>
    <lineage>
        <taxon>Bacteria</taxon>
        <taxon>Bacillati</taxon>
        <taxon>Bacillota</taxon>
        <taxon>Bacilli</taxon>
        <taxon>Bacillales</taxon>
        <taxon>Bacillaceae</taxon>
        <taxon>Bacillus</taxon>
    </lineage>
</organism>
<evidence type="ECO:0000313" key="2">
    <source>
        <dbReference type="EMBL" id="WLR42819.1"/>
    </source>
</evidence>
<name>A0ABY9JTV0_9BACI</name>
<comment type="similarity">
    <text evidence="1">Belongs to the WXG100 family.</text>
</comment>
<dbReference type="RefSeq" id="WP_226539356.1">
    <property type="nucleotide sequence ID" value="NZ_CP129013.1"/>
</dbReference>
<accession>A0ABY9JTV0</accession>
<evidence type="ECO:0000256" key="1">
    <source>
        <dbReference type="RuleBase" id="RU362001"/>
    </source>
</evidence>
<protein>
    <recommendedName>
        <fullName evidence="1">ESAT-6-like protein</fullName>
    </recommendedName>
</protein>
<dbReference type="SUPFAM" id="SSF140453">
    <property type="entry name" value="EsxAB dimer-like"/>
    <property type="match status" value="1"/>
</dbReference>
<evidence type="ECO:0000313" key="3">
    <source>
        <dbReference type="Proteomes" id="UP001197974"/>
    </source>
</evidence>
<keyword evidence="3" id="KW-1185">Reference proteome</keyword>
<gene>
    <name evidence="2" type="ORF">LC087_00820</name>
</gene>
<dbReference type="Proteomes" id="UP001197974">
    <property type="component" value="Chromosome"/>
</dbReference>
<proteinExistence type="inferred from homology"/>
<sequence>MSGVIKVTPQELEAMSTRYQDESNSVGEQISRLNSMISELQDMWEGEASRAFAHQYEELRPSIEQMQELLADVSRQLSSTGKALEDADAQIASQIRG</sequence>
<dbReference type="NCBIfam" id="TIGR03930">
    <property type="entry name" value="WXG100_ESAT6"/>
    <property type="match status" value="1"/>
</dbReference>